<name>A0A372ZL71_9ACTN</name>
<dbReference type="InterPro" id="IPR058240">
    <property type="entry name" value="rSAM_sf"/>
</dbReference>
<accession>A0A372ZL71</accession>
<evidence type="ECO:0000313" key="8">
    <source>
        <dbReference type="Proteomes" id="UP000263377"/>
    </source>
</evidence>
<comment type="caution">
    <text evidence="7">The sequence shown here is derived from an EMBL/GenBank/DDBJ whole genome shotgun (WGS) entry which is preliminary data.</text>
</comment>
<dbReference type="InterPro" id="IPR007197">
    <property type="entry name" value="rSAM"/>
</dbReference>
<dbReference type="InterPro" id="IPR050105">
    <property type="entry name" value="MoCo_biosynth_MoaA/MoaC"/>
</dbReference>
<dbReference type="CDD" id="cd01335">
    <property type="entry name" value="Radical_SAM"/>
    <property type="match status" value="1"/>
</dbReference>
<dbReference type="PROSITE" id="PS51918">
    <property type="entry name" value="RADICAL_SAM"/>
    <property type="match status" value="1"/>
</dbReference>
<keyword evidence="8" id="KW-1185">Reference proteome</keyword>
<evidence type="ECO:0000256" key="4">
    <source>
        <dbReference type="ARBA" id="ARBA00023014"/>
    </source>
</evidence>
<keyword evidence="4" id="KW-0411">Iron-sulfur</keyword>
<dbReference type="InterPro" id="IPR013785">
    <property type="entry name" value="Aldolase_TIM"/>
</dbReference>
<dbReference type="PANTHER" id="PTHR22960">
    <property type="entry name" value="MOLYBDOPTERIN COFACTOR SYNTHESIS PROTEIN A"/>
    <property type="match status" value="1"/>
</dbReference>
<keyword evidence="1" id="KW-0949">S-adenosyl-L-methionine</keyword>
<evidence type="ECO:0000313" key="7">
    <source>
        <dbReference type="EMBL" id="RGD56491.1"/>
    </source>
</evidence>
<keyword evidence="3" id="KW-0408">Iron</keyword>
<keyword evidence="2" id="KW-0479">Metal-binding</keyword>
<evidence type="ECO:0000256" key="1">
    <source>
        <dbReference type="ARBA" id="ARBA00022691"/>
    </source>
</evidence>
<feature type="domain" description="Radical SAM core" evidence="6">
    <location>
        <begin position="21"/>
        <end position="255"/>
    </location>
</feature>
<evidence type="ECO:0000256" key="3">
    <source>
        <dbReference type="ARBA" id="ARBA00023004"/>
    </source>
</evidence>
<protein>
    <submittedName>
        <fullName evidence="7">Radical SAM protein</fullName>
    </submittedName>
</protein>
<dbReference type="SFLD" id="SFLDG01067">
    <property type="entry name" value="SPASM/twitch_domain_containing"/>
    <property type="match status" value="1"/>
</dbReference>
<reference evidence="7 8" key="1">
    <citation type="submission" date="2018-08" db="EMBL/GenBank/DDBJ databases">
        <title>Diversity &amp; Physiological Properties of Lignin-Decomposing Actinobacteria from Soil.</title>
        <authorList>
            <person name="Roh S.G."/>
            <person name="Kim S.B."/>
        </authorList>
    </citation>
    <scope>NUCLEOTIDE SEQUENCE [LARGE SCALE GENOMIC DNA]</scope>
    <source>
        <strain evidence="7 8">MMS17-GH009</strain>
    </source>
</reference>
<dbReference type="Pfam" id="PF04055">
    <property type="entry name" value="Radical_SAM"/>
    <property type="match status" value="1"/>
</dbReference>
<dbReference type="Proteomes" id="UP000263377">
    <property type="component" value="Unassembled WGS sequence"/>
</dbReference>
<dbReference type="Gene3D" id="3.20.20.70">
    <property type="entry name" value="Aldolase class I"/>
    <property type="match status" value="1"/>
</dbReference>
<evidence type="ECO:0000259" key="6">
    <source>
        <dbReference type="PROSITE" id="PS51918"/>
    </source>
</evidence>
<evidence type="ECO:0000256" key="5">
    <source>
        <dbReference type="ARBA" id="ARBA00023150"/>
    </source>
</evidence>
<dbReference type="GO" id="GO:0061799">
    <property type="term" value="F:cyclic pyranopterin monophosphate synthase activity"/>
    <property type="evidence" value="ECO:0007669"/>
    <property type="project" value="TreeGrafter"/>
</dbReference>
<dbReference type="GO" id="GO:0046872">
    <property type="term" value="F:metal ion binding"/>
    <property type="evidence" value="ECO:0007669"/>
    <property type="project" value="UniProtKB-KW"/>
</dbReference>
<dbReference type="GO" id="GO:0061798">
    <property type="term" value="F:GTP 3',8'-cyclase activity"/>
    <property type="evidence" value="ECO:0007669"/>
    <property type="project" value="TreeGrafter"/>
</dbReference>
<dbReference type="SFLD" id="SFLDS00029">
    <property type="entry name" value="Radical_SAM"/>
    <property type="match status" value="1"/>
</dbReference>
<keyword evidence="5" id="KW-0501">Molybdenum cofactor biosynthesis</keyword>
<dbReference type="SUPFAM" id="SSF102114">
    <property type="entry name" value="Radical SAM enzymes"/>
    <property type="match status" value="1"/>
</dbReference>
<dbReference type="EMBL" id="QVIG01000001">
    <property type="protein sequence ID" value="RGD56491.1"/>
    <property type="molecule type" value="Genomic_DNA"/>
</dbReference>
<dbReference type="GO" id="GO:0006777">
    <property type="term" value="P:Mo-molybdopterin cofactor biosynthetic process"/>
    <property type="evidence" value="ECO:0007669"/>
    <property type="project" value="UniProtKB-KW"/>
</dbReference>
<evidence type="ECO:0000256" key="2">
    <source>
        <dbReference type="ARBA" id="ARBA00022723"/>
    </source>
</evidence>
<dbReference type="AlphaFoldDB" id="A0A372ZL71"/>
<dbReference type="GO" id="GO:0051536">
    <property type="term" value="F:iron-sulfur cluster binding"/>
    <property type="evidence" value="ECO:0007669"/>
    <property type="project" value="UniProtKB-KW"/>
</dbReference>
<organism evidence="7 8">
    <name type="scientific">Kitasatospora xanthocidica</name>
    <dbReference type="NCBI Taxonomy" id="83382"/>
    <lineage>
        <taxon>Bacteria</taxon>
        <taxon>Bacillati</taxon>
        <taxon>Actinomycetota</taxon>
        <taxon>Actinomycetes</taxon>
        <taxon>Kitasatosporales</taxon>
        <taxon>Streptomycetaceae</taxon>
        <taxon>Kitasatospora</taxon>
    </lineage>
</organism>
<proteinExistence type="predicted"/>
<sequence length="346" mass="37894">MTLLTLSSRPTPPVSLTALRNFAALRGQLRVSLGPECNIACWFCHNEGDVPPGTTREDRTQQPRRRVLCAEHYVTIIGTLIDQGLTRVYFTGGETLASKLAKPVLEGMRQFAAPDVSFSLITNGILLARSMPWLRDTALDKIKVSLHYFSDQSFRGIAKTRLPVSTVLGGIDAAREAFGRVELNTLLQKQNEHEVHAILQYALERRLPIQFIELVDTDFNASGQSAAVPADGLVAHLRTLTREERVEIAGVGQGRRVFTIDGLEVEVIHRELGRHHVGQCGSCPLRPQCVEGFWALRLDHAGGLQPCLLRDDLRLDLTELLATADAPAAIATAVAGHVASFTEGTL</sequence>
<dbReference type="RefSeq" id="WP_117484937.1">
    <property type="nucleotide sequence ID" value="NZ_QVIG01000001.1"/>
</dbReference>
<dbReference type="PANTHER" id="PTHR22960:SF0">
    <property type="entry name" value="MOLYBDENUM COFACTOR BIOSYNTHESIS PROTEIN 1"/>
    <property type="match status" value="1"/>
</dbReference>
<gene>
    <name evidence="7" type="ORF">DR950_00625</name>
</gene>